<reference evidence="3" key="1">
    <citation type="submission" date="2022-01" db="EMBL/GenBank/DDBJ databases">
        <title>Genome Sequence Resource for Two Populations of Ditylenchus destructor, the Migratory Endoparasitic Phytonematode.</title>
        <authorList>
            <person name="Zhang H."/>
            <person name="Lin R."/>
            <person name="Xie B."/>
        </authorList>
    </citation>
    <scope>NUCLEOTIDE SEQUENCE</scope>
    <source>
        <strain evidence="3">BazhouSP</strain>
    </source>
</reference>
<comment type="caution">
    <text evidence="3">The sequence shown here is derived from an EMBL/GenBank/DDBJ whole genome shotgun (WGS) entry which is preliminary data.</text>
</comment>
<feature type="transmembrane region" description="Helical" evidence="2">
    <location>
        <begin position="103"/>
        <end position="127"/>
    </location>
</feature>
<dbReference type="PANTHER" id="PTHR23021">
    <property type="entry name" value="SERPENTINE RECEPTOR, CLASS T"/>
    <property type="match status" value="1"/>
</dbReference>
<feature type="transmembrane region" description="Helical" evidence="2">
    <location>
        <begin position="70"/>
        <end position="97"/>
    </location>
</feature>
<feature type="transmembrane region" description="Helical" evidence="2">
    <location>
        <begin position="271"/>
        <end position="294"/>
    </location>
</feature>
<keyword evidence="2" id="KW-1133">Transmembrane helix</keyword>
<dbReference type="SUPFAM" id="SSF81321">
    <property type="entry name" value="Family A G protein-coupled receptor-like"/>
    <property type="match status" value="1"/>
</dbReference>
<keyword evidence="2" id="KW-0472">Membrane</keyword>
<gene>
    <name evidence="3" type="ORF">DdX_15133</name>
</gene>
<evidence type="ECO:0000256" key="2">
    <source>
        <dbReference type="SAM" id="Phobius"/>
    </source>
</evidence>
<feature type="transmembrane region" description="Helical" evidence="2">
    <location>
        <begin position="200"/>
        <end position="227"/>
    </location>
</feature>
<dbReference type="Gene3D" id="1.20.1070.10">
    <property type="entry name" value="Rhodopsin 7-helix transmembrane proteins"/>
    <property type="match status" value="1"/>
</dbReference>
<keyword evidence="2" id="KW-0812">Transmembrane</keyword>
<proteinExistence type="predicted"/>
<dbReference type="Pfam" id="PF10321">
    <property type="entry name" value="7TM_GPCR_Srt"/>
    <property type="match status" value="1"/>
</dbReference>
<evidence type="ECO:0000313" key="3">
    <source>
        <dbReference type="EMBL" id="KAI1703074.1"/>
    </source>
</evidence>
<feature type="transmembrane region" description="Helical" evidence="2">
    <location>
        <begin position="248"/>
        <end position="265"/>
    </location>
</feature>
<dbReference type="AlphaFoldDB" id="A0AAD4MS26"/>
<name>A0AAD4MS26_9BILA</name>
<dbReference type="Proteomes" id="UP001201812">
    <property type="component" value="Unassembled WGS sequence"/>
</dbReference>
<accession>A0AAD4MS26</accession>
<evidence type="ECO:0000313" key="4">
    <source>
        <dbReference type="Proteomes" id="UP001201812"/>
    </source>
</evidence>
<feature type="region of interest" description="Disordered" evidence="1">
    <location>
        <begin position="332"/>
        <end position="356"/>
    </location>
</feature>
<keyword evidence="4" id="KW-1185">Reference proteome</keyword>
<sequence>MDVYLFHPDEYQKLYNCTSYDIDQIPLSRRTHPILGAMFIALFVVFESLYIPCVLVMAKHLKRSAYKFMFAIGITDVICLWINGFFTGYFAIIGAVGCSYPNFMYVAGAMGLGLWIMESVSAMLLAMNRCIETAYPWLGTLLYEGKRGWIWLLIPVCYSSYIFFFTKPVFFSGIYMSWFFNPHMGYVNDFGTVYYNMHHTVHNMVVLGGLVGLYFTFVAVILTKTSIYNGHSGDRSEWSKRMHLQRKSFIQVFIISAAIYVYMQFFPVNDIIIVLGQLFWHLAHGIPSVIYWSLNKTIRKECLGMIWNVKGSISSTTSKIFPSLHATTTADRAATNSEIPENGTQNQTSQEIDPGF</sequence>
<evidence type="ECO:0000256" key="1">
    <source>
        <dbReference type="SAM" id="MobiDB-lite"/>
    </source>
</evidence>
<dbReference type="InterPro" id="IPR019425">
    <property type="entry name" value="7TM_GPCR_serpentine_rcpt_Srt"/>
</dbReference>
<feature type="transmembrane region" description="Helical" evidence="2">
    <location>
        <begin position="34"/>
        <end position="58"/>
    </location>
</feature>
<dbReference type="EMBL" id="JAKKPZ010000088">
    <property type="protein sequence ID" value="KAI1703074.1"/>
    <property type="molecule type" value="Genomic_DNA"/>
</dbReference>
<organism evidence="3 4">
    <name type="scientific">Ditylenchus destructor</name>
    <dbReference type="NCBI Taxonomy" id="166010"/>
    <lineage>
        <taxon>Eukaryota</taxon>
        <taxon>Metazoa</taxon>
        <taxon>Ecdysozoa</taxon>
        <taxon>Nematoda</taxon>
        <taxon>Chromadorea</taxon>
        <taxon>Rhabditida</taxon>
        <taxon>Tylenchina</taxon>
        <taxon>Tylenchomorpha</taxon>
        <taxon>Sphaerularioidea</taxon>
        <taxon>Anguinidae</taxon>
        <taxon>Anguininae</taxon>
        <taxon>Ditylenchus</taxon>
    </lineage>
</organism>
<feature type="transmembrane region" description="Helical" evidence="2">
    <location>
        <begin position="148"/>
        <end position="180"/>
    </location>
</feature>
<protein>
    <submittedName>
        <fullName evidence="3">Serpentine type 7TM GPCR chemoreceptor srt domain-containing protein</fullName>
    </submittedName>
</protein>
<dbReference type="PANTHER" id="PTHR23021:SF11">
    <property type="entry name" value="SERPENTINE RECEPTOR, CLASS T"/>
    <property type="match status" value="1"/>
</dbReference>